<protein>
    <submittedName>
        <fullName evidence="1">Uncharacterized protein</fullName>
    </submittedName>
</protein>
<dbReference type="EMBL" id="JACEIK010009529">
    <property type="protein sequence ID" value="MCE3052390.1"/>
    <property type="molecule type" value="Genomic_DNA"/>
</dbReference>
<dbReference type="Proteomes" id="UP000823775">
    <property type="component" value="Unassembled WGS sequence"/>
</dbReference>
<evidence type="ECO:0000313" key="1">
    <source>
        <dbReference type="EMBL" id="MCE3052390.1"/>
    </source>
</evidence>
<accession>A0ABS8WSD3</accession>
<proteinExistence type="predicted"/>
<keyword evidence="2" id="KW-1185">Reference proteome</keyword>
<sequence>MRHGCACVSNDSLQARVQANVLSIDMRLLCHITQCGLLPIDETWLCLCEQRLTVGTGLSQRLINIHAADVGFTQCGLLANDERRMFLCVRKLIAGMGPSQNLINRHAAVVAHYSVRPLGYR</sequence>
<gene>
    <name evidence="1" type="ORF">HAX54_052470</name>
</gene>
<evidence type="ECO:0000313" key="2">
    <source>
        <dbReference type="Proteomes" id="UP000823775"/>
    </source>
</evidence>
<comment type="caution">
    <text evidence="1">The sequence shown here is derived from an EMBL/GenBank/DDBJ whole genome shotgun (WGS) entry which is preliminary data.</text>
</comment>
<name>A0ABS8WSD3_DATST</name>
<organism evidence="1 2">
    <name type="scientific">Datura stramonium</name>
    <name type="common">Jimsonweed</name>
    <name type="synonym">Common thornapple</name>
    <dbReference type="NCBI Taxonomy" id="4076"/>
    <lineage>
        <taxon>Eukaryota</taxon>
        <taxon>Viridiplantae</taxon>
        <taxon>Streptophyta</taxon>
        <taxon>Embryophyta</taxon>
        <taxon>Tracheophyta</taxon>
        <taxon>Spermatophyta</taxon>
        <taxon>Magnoliopsida</taxon>
        <taxon>eudicotyledons</taxon>
        <taxon>Gunneridae</taxon>
        <taxon>Pentapetalae</taxon>
        <taxon>asterids</taxon>
        <taxon>lamiids</taxon>
        <taxon>Solanales</taxon>
        <taxon>Solanaceae</taxon>
        <taxon>Solanoideae</taxon>
        <taxon>Datureae</taxon>
        <taxon>Datura</taxon>
    </lineage>
</organism>
<reference evidence="1 2" key="1">
    <citation type="journal article" date="2021" name="BMC Genomics">
        <title>Datura genome reveals duplications of psychoactive alkaloid biosynthetic genes and high mutation rate following tissue culture.</title>
        <authorList>
            <person name="Rajewski A."/>
            <person name="Carter-House D."/>
            <person name="Stajich J."/>
            <person name="Litt A."/>
        </authorList>
    </citation>
    <scope>NUCLEOTIDE SEQUENCE [LARGE SCALE GENOMIC DNA]</scope>
    <source>
        <strain evidence="1">AR-01</strain>
    </source>
</reference>